<reference evidence="1 2" key="2">
    <citation type="submission" date="2018-11" db="EMBL/GenBank/DDBJ databases">
        <authorList>
            <consortium name="Pathogen Informatics"/>
        </authorList>
    </citation>
    <scope>NUCLEOTIDE SEQUENCE [LARGE SCALE GENOMIC DNA]</scope>
</reference>
<evidence type="ECO:0000313" key="3">
    <source>
        <dbReference type="WBParaSite" id="GPUH_0002224401-mRNA-1"/>
    </source>
</evidence>
<keyword evidence="2" id="KW-1185">Reference proteome</keyword>
<dbReference type="AlphaFoldDB" id="A0A183EMM6"/>
<evidence type="ECO:0000313" key="1">
    <source>
        <dbReference type="EMBL" id="VDN39670.1"/>
    </source>
</evidence>
<name>A0A183EMM6_9BILA</name>
<evidence type="ECO:0000313" key="2">
    <source>
        <dbReference type="Proteomes" id="UP000271098"/>
    </source>
</evidence>
<protein>
    <submittedName>
        <fullName evidence="1 3">Uncharacterized protein</fullName>
    </submittedName>
</protein>
<reference evidence="3" key="1">
    <citation type="submission" date="2016-06" db="UniProtKB">
        <authorList>
            <consortium name="WormBaseParasite"/>
        </authorList>
    </citation>
    <scope>IDENTIFICATION</scope>
</reference>
<proteinExistence type="predicted"/>
<sequence>MIEAANVTDQIDTVVLLTKVCTKSNERFTWRAAKTRLFNNVAIPLRTDEEADEYMQAIGEQIKVTMALAGKTINLSSVPTLTNPGRIDKNK</sequence>
<dbReference type="EMBL" id="UYRT01094538">
    <property type="protein sequence ID" value="VDN39670.1"/>
    <property type="molecule type" value="Genomic_DNA"/>
</dbReference>
<organism evidence="3">
    <name type="scientific">Gongylonema pulchrum</name>
    <dbReference type="NCBI Taxonomy" id="637853"/>
    <lineage>
        <taxon>Eukaryota</taxon>
        <taxon>Metazoa</taxon>
        <taxon>Ecdysozoa</taxon>
        <taxon>Nematoda</taxon>
        <taxon>Chromadorea</taxon>
        <taxon>Rhabditida</taxon>
        <taxon>Spirurina</taxon>
        <taxon>Spiruromorpha</taxon>
        <taxon>Spiruroidea</taxon>
        <taxon>Gongylonematidae</taxon>
        <taxon>Gongylonema</taxon>
    </lineage>
</organism>
<gene>
    <name evidence="1" type="ORF">GPUH_LOCUS22216</name>
</gene>
<accession>A0A183EMM6</accession>
<dbReference type="WBParaSite" id="GPUH_0002224401-mRNA-1">
    <property type="protein sequence ID" value="GPUH_0002224401-mRNA-1"/>
    <property type="gene ID" value="GPUH_0002224401"/>
</dbReference>
<dbReference type="OrthoDB" id="5843312at2759"/>
<dbReference type="Proteomes" id="UP000271098">
    <property type="component" value="Unassembled WGS sequence"/>
</dbReference>